<feature type="transmembrane region" description="Helical" evidence="8">
    <location>
        <begin position="467"/>
        <end position="485"/>
    </location>
</feature>
<keyword evidence="6 8" id="KW-0472">Membrane</keyword>
<keyword evidence="4" id="KW-0378">Hydrolase</keyword>
<feature type="transmembrane region" description="Helical" evidence="8">
    <location>
        <begin position="505"/>
        <end position="524"/>
    </location>
</feature>
<dbReference type="GO" id="GO:0006465">
    <property type="term" value="P:signal peptide processing"/>
    <property type="evidence" value="ECO:0007669"/>
    <property type="project" value="TreeGrafter"/>
</dbReference>
<dbReference type="PANTHER" id="PTHR43731">
    <property type="entry name" value="RHOMBOID PROTEASE"/>
    <property type="match status" value="1"/>
</dbReference>
<feature type="transmembrane region" description="Helical" evidence="8">
    <location>
        <begin position="584"/>
        <end position="601"/>
    </location>
</feature>
<feature type="domain" description="Peptidase S54 rhomboid" evidence="9">
    <location>
        <begin position="547"/>
        <end position="689"/>
    </location>
</feature>
<dbReference type="GO" id="GO:0004252">
    <property type="term" value="F:serine-type endopeptidase activity"/>
    <property type="evidence" value="ECO:0007669"/>
    <property type="project" value="InterPro"/>
</dbReference>
<feature type="region of interest" description="Disordered" evidence="7">
    <location>
        <begin position="355"/>
        <end position="378"/>
    </location>
</feature>
<evidence type="ECO:0000259" key="9">
    <source>
        <dbReference type="Pfam" id="PF01694"/>
    </source>
</evidence>
<keyword evidence="11" id="KW-1185">Reference proteome</keyword>
<name>A0A6A6P9S8_9PEZI</name>
<evidence type="ECO:0000256" key="1">
    <source>
        <dbReference type="ARBA" id="ARBA00004141"/>
    </source>
</evidence>
<gene>
    <name evidence="10" type="ORF">BDY21DRAFT_333274</name>
</gene>
<feature type="compositionally biased region" description="Basic and acidic residues" evidence="7">
    <location>
        <begin position="365"/>
        <end position="378"/>
    </location>
</feature>
<reference evidence="10" key="1">
    <citation type="journal article" date="2020" name="Stud. Mycol.">
        <title>101 Dothideomycetes genomes: a test case for predicting lifestyles and emergence of pathogens.</title>
        <authorList>
            <person name="Haridas S."/>
            <person name="Albert R."/>
            <person name="Binder M."/>
            <person name="Bloem J."/>
            <person name="Labutti K."/>
            <person name="Salamov A."/>
            <person name="Andreopoulos B."/>
            <person name="Baker S."/>
            <person name="Barry K."/>
            <person name="Bills G."/>
            <person name="Bluhm B."/>
            <person name="Cannon C."/>
            <person name="Castanera R."/>
            <person name="Culley D."/>
            <person name="Daum C."/>
            <person name="Ezra D."/>
            <person name="Gonzalez J."/>
            <person name="Henrissat B."/>
            <person name="Kuo A."/>
            <person name="Liang C."/>
            <person name="Lipzen A."/>
            <person name="Lutzoni F."/>
            <person name="Magnuson J."/>
            <person name="Mondo S."/>
            <person name="Nolan M."/>
            <person name="Ohm R."/>
            <person name="Pangilinan J."/>
            <person name="Park H.-J."/>
            <person name="Ramirez L."/>
            <person name="Alfaro M."/>
            <person name="Sun H."/>
            <person name="Tritt A."/>
            <person name="Yoshinaga Y."/>
            <person name="Zwiers L.-H."/>
            <person name="Turgeon B."/>
            <person name="Goodwin S."/>
            <person name="Spatafora J."/>
            <person name="Crous P."/>
            <person name="Grigoriev I."/>
        </authorList>
    </citation>
    <scope>NUCLEOTIDE SEQUENCE</scope>
    <source>
        <strain evidence="10">ATCC 16933</strain>
    </source>
</reference>
<evidence type="ECO:0000313" key="11">
    <source>
        <dbReference type="Proteomes" id="UP000799766"/>
    </source>
</evidence>
<sequence length="726" mass="79770">MSNAWTVAARFPGARPGTSCPHNFPHNFPFQNHTTRLARAATYFITAVSTTTTAAARRSFAWSATRKDGLSARQNSRSGLQHTSQVSGPTPSSSPMSRRSASIKARKSNITVPPIKRPKTPTAPKRAPRPPRPSADRTTQEQTNSPYPPLPTGDLSRTAIHNLFGAQVPTSLGNSILRALQHRRESGSLVEYGVSFSDLPATEEEAREFGAVYVSPAVLAKALMYLRERFPVDEELSAALWADEEASRLERGLRYGRRLSRNRDEWGEDEEGRLLASPDGESVDLEGREVEGEEVAGTDGEGSRDNKTNDVERWRRREGVETSLQRPGGKVPKTPSPQVRAQALEDVEETMQGTPYGRAKSAHSFVEENTREAEKRTKKQVEEYEKKWQREDAERMARKRPMIGEYQDGKRTGQLPNPETGVGAGTLQTGGGSGELAQYEENRWWHHYEDKARELEDIPDTSPLKRLLPSTLFTLVVLGLCTIFASAYEPPPTSARLFPDLPPSIATVGAVVLANTAVFVAFRFPPLWRFFNRYFTIVPSHPRAPQVLGAMWAHRTSHHFMMNMAAGSVIGVILHEYVGRGNFLAIWVACGTFGSWASLTKHVLMADFLTYICGASPAVYACAAAALTVNPDDHLNIPLVDVSLPIPPKLVLAVLMLVEGVALVRGRNKGVDRMAHFAGYGSGAVAGTWVKRGIEKRVAAENVSNGEEVEERKLDEEAGSTETAAA</sequence>
<accession>A0A6A6P9S8</accession>
<dbReference type="Gene3D" id="1.20.1540.10">
    <property type="entry name" value="Rhomboid-like"/>
    <property type="match status" value="1"/>
</dbReference>
<feature type="compositionally biased region" description="Low complexity" evidence="7">
    <location>
        <begin position="87"/>
        <end position="103"/>
    </location>
</feature>
<keyword evidence="3 8" id="KW-0812">Transmembrane</keyword>
<evidence type="ECO:0000256" key="6">
    <source>
        <dbReference type="ARBA" id="ARBA00023136"/>
    </source>
</evidence>
<organism evidence="10 11">
    <name type="scientific">Lineolata rhizophorae</name>
    <dbReference type="NCBI Taxonomy" id="578093"/>
    <lineage>
        <taxon>Eukaryota</taxon>
        <taxon>Fungi</taxon>
        <taxon>Dikarya</taxon>
        <taxon>Ascomycota</taxon>
        <taxon>Pezizomycotina</taxon>
        <taxon>Dothideomycetes</taxon>
        <taxon>Dothideomycetes incertae sedis</taxon>
        <taxon>Lineolatales</taxon>
        <taxon>Lineolataceae</taxon>
        <taxon>Lineolata</taxon>
    </lineage>
</organism>
<dbReference type="EMBL" id="MU001672">
    <property type="protein sequence ID" value="KAF2460741.1"/>
    <property type="molecule type" value="Genomic_DNA"/>
</dbReference>
<keyword evidence="5 8" id="KW-1133">Transmembrane helix</keyword>
<comment type="subcellular location">
    <subcellularLocation>
        <location evidence="1">Membrane</location>
        <topology evidence="1">Multi-pass membrane protein</topology>
    </subcellularLocation>
</comment>
<dbReference type="PANTHER" id="PTHR43731:SF14">
    <property type="entry name" value="PRESENILIN-ASSOCIATED RHOMBOID-LIKE PROTEIN, MITOCHONDRIAL"/>
    <property type="match status" value="1"/>
</dbReference>
<dbReference type="SUPFAM" id="SSF144091">
    <property type="entry name" value="Rhomboid-like"/>
    <property type="match status" value="1"/>
</dbReference>
<evidence type="ECO:0000256" key="5">
    <source>
        <dbReference type="ARBA" id="ARBA00022989"/>
    </source>
</evidence>
<feature type="transmembrane region" description="Helical" evidence="8">
    <location>
        <begin position="646"/>
        <end position="664"/>
    </location>
</feature>
<evidence type="ECO:0000256" key="8">
    <source>
        <dbReference type="SAM" id="Phobius"/>
    </source>
</evidence>
<feature type="transmembrane region" description="Helical" evidence="8">
    <location>
        <begin position="560"/>
        <end position="578"/>
    </location>
</feature>
<feature type="transmembrane region" description="Helical" evidence="8">
    <location>
        <begin position="608"/>
        <end position="626"/>
    </location>
</feature>
<dbReference type="InterPro" id="IPR035952">
    <property type="entry name" value="Rhomboid-like_sf"/>
</dbReference>
<dbReference type="Proteomes" id="UP000799766">
    <property type="component" value="Unassembled WGS sequence"/>
</dbReference>
<evidence type="ECO:0000256" key="3">
    <source>
        <dbReference type="ARBA" id="ARBA00022692"/>
    </source>
</evidence>
<evidence type="ECO:0000313" key="10">
    <source>
        <dbReference type="EMBL" id="KAF2460741.1"/>
    </source>
</evidence>
<evidence type="ECO:0000256" key="2">
    <source>
        <dbReference type="ARBA" id="ARBA00009045"/>
    </source>
</evidence>
<protein>
    <recommendedName>
        <fullName evidence="9">Peptidase S54 rhomboid domain-containing protein</fullName>
    </recommendedName>
</protein>
<dbReference type="GO" id="GO:0016020">
    <property type="term" value="C:membrane"/>
    <property type="evidence" value="ECO:0007669"/>
    <property type="project" value="UniProtKB-SubCell"/>
</dbReference>
<dbReference type="InterPro" id="IPR022764">
    <property type="entry name" value="Peptidase_S54_rhomboid_dom"/>
</dbReference>
<dbReference type="InterPro" id="IPR050925">
    <property type="entry name" value="Rhomboid_protease_S54"/>
</dbReference>
<evidence type="ECO:0000256" key="4">
    <source>
        <dbReference type="ARBA" id="ARBA00022801"/>
    </source>
</evidence>
<feature type="compositionally biased region" description="Basic and acidic residues" evidence="7">
    <location>
        <begin position="301"/>
        <end position="320"/>
    </location>
</feature>
<dbReference type="Pfam" id="PF01694">
    <property type="entry name" value="Rhomboid"/>
    <property type="match status" value="1"/>
</dbReference>
<dbReference type="OrthoDB" id="10260614at2759"/>
<evidence type="ECO:0000256" key="7">
    <source>
        <dbReference type="SAM" id="MobiDB-lite"/>
    </source>
</evidence>
<proteinExistence type="inferred from homology"/>
<feature type="region of interest" description="Disordered" evidence="7">
    <location>
        <begin position="65"/>
        <end position="156"/>
    </location>
</feature>
<feature type="region of interest" description="Disordered" evidence="7">
    <location>
        <begin position="266"/>
        <end position="339"/>
    </location>
</feature>
<feature type="region of interest" description="Disordered" evidence="7">
    <location>
        <begin position="701"/>
        <end position="726"/>
    </location>
</feature>
<dbReference type="AlphaFoldDB" id="A0A6A6P9S8"/>
<feature type="compositionally biased region" description="Polar residues" evidence="7">
    <location>
        <begin position="72"/>
        <end position="86"/>
    </location>
</feature>
<comment type="similarity">
    <text evidence="2">Belongs to the peptidase S54 family.</text>
</comment>